<sequence>MNDIVIFAIILIGVGVLFIAKTIIIVSQSDIYVVERLGKFSRELNAGLHIIVPFLDSIREKISIQERIIDIPSQSVITKDNVNITVDGLVFCKVQNAKESVYNVVSFQKAISSLAMTTIRSEIGSMLLDETLSNRERLNAKLQSELADAASNWGLLVTRVEISDISVPQDIEQAMNLQMKAEREKRSIELNAMAEKEAVIRKAEAIKQGEFLKAEAIERMADAKKYEQEKIAEGQKKAITIINEAIAKNQDSAEFLLAKDRIKAFGLLASSNSKDKIIVPYEATELIGSLSILKDILKKDNG</sequence>
<proteinExistence type="predicted"/>
<dbReference type="InterPro" id="IPR050710">
    <property type="entry name" value="Band7/mec-2_domain"/>
</dbReference>
<keyword evidence="6" id="KW-1185">Reference proteome</keyword>
<dbReference type="SUPFAM" id="SSF117892">
    <property type="entry name" value="Band 7/SPFH domain"/>
    <property type="match status" value="1"/>
</dbReference>
<feature type="domain" description="Band 7" evidence="4">
    <location>
        <begin position="21"/>
        <end position="179"/>
    </location>
</feature>
<accession>A0ABN7G9X3</accession>
<comment type="caution">
    <text evidence="5">The sequence shown here is derived from an EMBL/GenBank/DDBJ whole genome shotgun (WGS) entry which is preliminary data.</text>
</comment>
<reference evidence="5 6" key="1">
    <citation type="submission" date="2020-05" db="EMBL/GenBank/DDBJ databases">
        <authorList>
            <person name="Petersen J."/>
            <person name="Sayavedra L."/>
        </authorList>
    </citation>
    <scope>NUCLEOTIDE SEQUENCE [LARGE SCALE GENOMIC DNA]</scope>
    <source>
        <strain evidence="5">B azoricus SOX ET2 1586I</strain>
    </source>
</reference>
<dbReference type="EMBL" id="CAHJWF010000205">
    <property type="protein sequence ID" value="CAB5501413.1"/>
    <property type="molecule type" value="Genomic_DNA"/>
</dbReference>
<dbReference type="PRINTS" id="PR00721">
    <property type="entry name" value="STOMATIN"/>
</dbReference>
<keyword evidence="2" id="KW-0175">Coiled coil</keyword>
<dbReference type="InterPro" id="IPR001972">
    <property type="entry name" value="Stomatin_HflK_fam"/>
</dbReference>
<dbReference type="InterPro" id="IPR036013">
    <property type="entry name" value="Band_7/SPFH_dom_sf"/>
</dbReference>
<evidence type="ECO:0000256" key="1">
    <source>
        <dbReference type="ARBA" id="ARBA00004167"/>
    </source>
</evidence>
<evidence type="ECO:0000313" key="6">
    <source>
        <dbReference type="Proteomes" id="UP000626656"/>
    </source>
</evidence>
<name>A0ABN7G9X3_9GAMM</name>
<evidence type="ECO:0000256" key="3">
    <source>
        <dbReference type="SAM" id="Phobius"/>
    </source>
</evidence>
<evidence type="ECO:0000256" key="2">
    <source>
        <dbReference type="SAM" id="Coils"/>
    </source>
</evidence>
<dbReference type="CDD" id="cd08829">
    <property type="entry name" value="SPFH_paraslipin"/>
    <property type="match status" value="1"/>
</dbReference>
<dbReference type="PANTHER" id="PTHR43327">
    <property type="entry name" value="STOMATIN-LIKE PROTEIN 2, MITOCHONDRIAL"/>
    <property type="match status" value="1"/>
</dbReference>
<evidence type="ECO:0000313" key="5">
    <source>
        <dbReference type="EMBL" id="CAB5501413.1"/>
    </source>
</evidence>
<dbReference type="PANTHER" id="PTHR43327:SF10">
    <property type="entry name" value="STOMATIN-LIKE PROTEIN 2, MITOCHONDRIAL"/>
    <property type="match status" value="1"/>
</dbReference>
<keyword evidence="3" id="KW-1133">Transmembrane helix</keyword>
<keyword evidence="3" id="KW-0472">Membrane</keyword>
<dbReference type="InterPro" id="IPR001107">
    <property type="entry name" value="Band_7"/>
</dbReference>
<gene>
    <name evidence="5" type="ORF">AZO1586I_803</name>
</gene>
<protein>
    <submittedName>
        <fullName evidence="5">Protein QmcA (Possibly involved in integral membrane quality control)</fullName>
    </submittedName>
</protein>
<feature type="transmembrane region" description="Helical" evidence="3">
    <location>
        <begin position="6"/>
        <end position="26"/>
    </location>
</feature>
<organism evidence="5 6">
    <name type="scientific">Bathymodiolus thermophilus thioautotrophic gill symbiont</name>
    <dbReference type="NCBI Taxonomy" id="2360"/>
    <lineage>
        <taxon>Bacteria</taxon>
        <taxon>Pseudomonadati</taxon>
        <taxon>Pseudomonadota</taxon>
        <taxon>Gammaproteobacteria</taxon>
        <taxon>sulfur-oxidizing symbionts</taxon>
    </lineage>
</organism>
<feature type="coiled-coil region" evidence="2">
    <location>
        <begin position="128"/>
        <end position="191"/>
    </location>
</feature>
<comment type="subcellular location">
    <subcellularLocation>
        <location evidence="1">Membrane</location>
        <topology evidence="1">Single-pass membrane protein</topology>
    </subcellularLocation>
</comment>
<dbReference type="Pfam" id="PF01145">
    <property type="entry name" value="Band_7"/>
    <property type="match status" value="1"/>
</dbReference>
<dbReference type="Proteomes" id="UP000626656">
    <property type="component" value="Unassembled WGS sequence"/>
</dbReference>
<dbReference type="RefSeq" id="WP_202784267.1">
    <property type="nucleotide sequence ID" value="NZ_CAHJWF010000205.1"/>
</dbReference>
<evidence type="ECO:0000259" key="4">
    <source>
        <dbReference type="SMART" id="SM00244"/>
    </source>
</evidence>
<dbReference type="SMART" id="SM00244">
    <property type="entry name" value="PHB"/>
    <property type="match status" value="1"/>
</dbReference>
<dbReference type="Gene3D" id="3.30.479.30">
    <property type="entry name" value="Band 7 domain"/>
    <property type="match status" value="1"/>
</dbReference>
<keyword evidence="3" id="KW-0812">Transmembrane</keyword>